<evidence type="ECO:0000259" key="1">
    <source>
        <dbReference type="PROSITE" id="PS01031"/>
    </source>
</evidence>
<dbReference type="PROSITE" id="PS01031">
    <property type="entry name" value="SHSP"/>
    <property type="match status" value="1"/>
</dbReference>
<dbReference type="InterPro" id="IPR008978">
    <property type="entry name" value="HSP20-like_chaperone"/>
</dbReference>
<dbReference type="Pfam" id="PF00011">
    <property type="entry name" value="HSP20"/>
    <property type="match status" value="1"/>
</dbReference>
<organism evidence="2">
    <name type="scientific">mine drainage metagenome</name>
    <dbReference type="NCBI Taxonomy" id="410659"/>
    <lineage>
        <taxon>unclassified sequences</taxon>
        <taxon>metagenomes</taxon>
        <taxon>ecological metagenomes</taxon>
    </lineage>
</organism>
<evidence type="ECO:0000313" key="2">
    <source>
        <dbReference type="EMBL" id="OIR17889.1"/>
    </source>
</evidence>
<comment type="caution">
    <text evidence="2">The sequence shown here is derived from an EMBL/GenBank/DDBJ whole genome shotgun (WGS) entry which is preliminary data.</text>
</comment>
<dbReference type="SUPFAM" id="SSF49764">
    <property type="entry name" value="HSP20-like chaperones"/>
    <property type="match status" value="1"/>
</dbReference>
<dbReference type="InterPro" id="IPR031107">
    <property type="entry name" value="Small_HSP"/>
</dbReference>
<dbReference type="InterPro" id="IPR002068">
    <property type="entry name" value="A-crystallin/Hsp20_dom"/>
</dbReference>
<dbReference type="EMBL" id="MLJW01000004">
    <property type="protein sequence ID" value="OIR17889.1"/>
    <property type="molecule type" value="Genomic_DNA"/>
</dbReference>
<accession>A0A1J5TAK7</accession>
<reference evidence="2" key="1">
    <citation type="submission" date="2016-10" db="EMBL/GenBank/DDBJ databases">
        <title>Sequence of Gallionella enrichment culture.</title>
        <authorList>
            <person name="Poehlein A."/>
            <person name="Muehling M."/>
            <person name="Daniel R."/>
        </authorList>
    </citation>
    <scope>NUCLEOTIDE SEQUENCE</scope>
</reference>
<gene>
    <name evidence="2" type="ORF">GALL_21110</name>
</gene>
<sequence length="143" mass="16093">MKNLSTFVNRSIFDELFRDVNTGYFVKPLHGDSLPTQIKVDVNENPNEFIVHAEIPGAKKENIHVNIDGSVINIRAHISQIDSETKDDKPLRTERYYGEVSRGFQLSADIDEPASKARYENGVLTLTLAKKNKKGGGHRITIE</sequence>
<dbReference type="PANTHER" id="PTHR11527">
    <property type="entry name" value="HEAT-SHOCK PROTEIN 20 FAMILY MEMBER"/>
    <property type="match status" value="1"/>
</dbReference>
<dbReference type="Gene3D" id="2.60.40.790">
    <property type="match status" value="1"/>
</dbReference>
<feature type="domain" description="SHSP" evidence="1">
    <location>
        <begin position="31"/>
        <end position="143"/>
    </location>
</feature>
<protein>
    <submittedName>
        <fullName evidence="2">Acid shock protein</fullName>
    </submittedName>
</protein>
<dbReference type="AlphaFoldDB" id="A0A1J5TAK7"/>
<name>A0A1J5TAK7_9ZZZZ</name>
<proteinExistence type="predicted"/>